<sequence>MPPKPTHTVTGVDSNTTITIDYSTCMGCGMCGRICSDSQLVGAFKASAPKQPPQVISKSGDSSGNTDTTRIKLDSSNCIGCGQCITVCGFGSIYPTSRVSEIWEAKQAGKKLIAVLAPATRVGLSESMGQEPGTTCEAQLIKSLRDIGFDYIFDNLWGADATTIEDAKEAIYAKEKGIGPVFTSCCPAWINVVENKYPSLIPKISTSRSPHGIICSTIKKHWVKEIGLNAEDICVVGFMPCTAKKDEALRQELMTNGVADCDISVTTREMADIFKNRKFIFSIEHEQELKDTKEGQFDAPFNNYSGSAYIFGKTAGVTEAVLRFICSLKNVPCDMAQAKVETLFTHKDNVQTVKVFEMNIRGEIYRAAVAHGGVAVDELVKLVESGSLKCDICEIMMCPLGCQNGGGQPRQMKKPLLTKRADALDEHDKASVYSDCESNKALHDYMDKYMPTEHNVHEVFHTYFTAKK</sequence>
<protein>
    <submittedName>
        <fullName evidence="3">FeFe-hydrogenase 1</fullName>
    </submittedName>
    <submittedName>
        <fullName evidence="4">[FeFe]-hydrogenase 1</fullName>
    </submittedName>
</protein>
<accession>K7R8M5</accession>
<dbReference type="Pfam" id="PF02906">
    <property type="entry name" value="Fe_hyd_lg_C"/>
    <property type="match status" value="1"/>
</dbReference>
<dbReference type="InterPro" id="IPR009016">
    <property type="entry name" value="Fe_hydrogenase"/>
</dbReference>
<dbReference type="Gene3D" id="3.30.70.20">
    <property type="match status" value="1"/>
</dbReference>
<dbReference type="Proteomes" id="UP000018208">
    <property type="component" value="Unassembled WGS sequence"/>
</dbReference>
<evidence type="ECO:0000313" key="5">
    <source>
        <dbReference type="EMBL" id="KAH0575659.1"/>
    </source>
</evidence>
<dbReference type="PANTHER" id="PTHR11615">
    <property type="entry name" value="NITRATE, FORMATE, IRON DEHYDROGENASE"/>
    <property type="match status" value="1"/>
</dbReference>
<dbReference type="Pfam" id="PF12838">
    <property type="entry name" value="Fer4_7"/>
    <property type="match status" value="1"/>
</dbReference>
<keyword evidence="6" id="KW-1185">Reference proteome</keyword>
<evidence type="ECO:0000256" key="1">
    <source>
        <dbReference type="ARBA" id="ARBA00006596"/>
    </source>
</evidence>
<dbReference type="EMBL" id="AUWU02000003">
    <property type="protein sequence ID" value="KAH0575659.1"/>
    <property type="molecule type" value="Genomic_DNA"/>
</dbReference>
<dbReference type="PROSITE" id="PS00198">
    <property type="entry name" value="4FE4S_FER_1"/>
    <property type="match status" value="1"/>
</dbReference>
<dbReference type="InterPro" id="IPR017900">
    <property type="entry name" value="4Fe4S_Fe_S_CS"/>
</dbReference>
<proteinExistence type="inferred from homology"/>
<dbReference type="Gene3D" id="3.40.50.1780">
    <property type="match status" value="1"/>
</dbReference>
<dbReference type="EMBL" id="KI546046">
    <property type="protein sequence ID" value="EST47167.1"/>
    <property type="molecule type" value="Genomic_DNA"/>
</dbReference>
<organism evidence="3">
    <name type="scientific">Spironucleus salmonicida</name>
    <dbReference type="NCBI Taxonomy" id="348837"/>
    <lineage>
        <taxon>Eukaryota</taxon>
        <taxon>Metamonada</taxon>
        <taxon>Diplomonadida</taxon>
        <taxon>Hexamitidae</taxon>
        <taxon>Hexamitinae</taxon>
        <taxon>Spironucleus</taxon>
    </lineage>
</organism>
<evidence type="ECO:0000313" key="4">
    <source>
        <dbReference type="EMBL" id="EST47167.1"/>
    </source>
</evidence>
<dbReference type="SUPFAM" id="SSF54862">
    <property type="entry name" value="4Fe-4S ferredoxins"/>
    <property type="match status" value="1"/>
</dbReference>
<dbReference type="AlphaFoldDB" id="K7R8M5"/>
<evidence type="ECO:0000259" key="2">
    <source>
        <dbReference type="PROSITE" id="PS51379"/>
    </source>
</evidence>
<reference evidence="3" key="1">
    <citation type="journal article" date="2013" name="Nat. Commun.">
        <title>Hydrogenosomes in the diplomonad Spironucleus salmonicida.</title>
        <authorList>
            <person name="Jerlstrom-Hultqvist J."/>
            <person name="Einarsson E."/>
            <person name="Xu F."/>
            <person name="Hjort K."/>
            <person name="Ek B."/>
            <person name="Steinhauf D."/>
            <person name="Hultenby K."/>
            <person name="Bergquist J."/>
            <person name="Andersson J.O."/>
            <person name="Svard S.G."/>
        </authorList>
    </citation>
    <scope>NUCLEOTIDE SEQUENCE</scope>
    <source>
        <strain evidence="3">ATCC 50377</strain>
    </source>
</reference>
<dbReference type="OrthoDB" id="10253113at2759"/>
<gene>
    <name evidence="3" type="ORF">SS50377_12678</name>
    <name evidence="5" type="ORF">SS50377_23299</name>
</gene>
<dbReference type="EMBL" id="JX549081">
    <property type="protein sequence ID" value="AFV80056.1"/>
    <property type="molecule type" value="Genomic_DNA"/>
</dbReference>
<comment type="similarity">
    <text evidence="1">Belongs to the NARF family.</text>
</comment>
<dbReference type="InterPro" id="IPR004108">
    <property type="entry name" value="Fe_hydrogenase_lsu_C"/>
</dbReference>
<evidence type="ECO:0000313" key="6">
    <source>
        <dbReference type="Proteomes" id="UP000018208"/>
    </source>
</evidence>
<dbReference type="PROSITE" id="PS51379">
    <property type="entry name" value="4FE4S_FER_2"/>
    <property type="match status" value="2"/>
</dbReference>
<feature type="domain" description="4Fe-4S ferredoxin-type" evidence="2">
    <location>
        <begin position="69"/>
        <end position="98"/>
    </location>
</feature>
<reference evidence="4 5" key="2">
    <citation type="journal article" date="2014" name="PLoS Genet.">
        <title>The Genome of Spironucleus salmonicida Highlights a Fish Pathogen Adapted to Fluctuating Environments.</title>
        <authorList>
            <person name="Xu F."/>
            <person name="Jerlstrom-Hultqvist J."/>
            <person name="Einarsson E."/>
            <person name="Astvaldsson A."/>
            <person name="Svard S.G."/>
            <person name="Andersson J.O."/>
        </authorList>
    </citation>
    <scope>NUCLEOTIDE SEQUENCE</scope>
    <source>
        <strain evidence="5">ATCC 50377</strain>
    </source>
</reference>
<name>K7R8M5_9EUKA</name>
<dbReference type="Gene3D" id="3.40.950.10">
    <property type="entry name" value="Fe-only Hydrogenase (Larger Subunit), Chain L, domain 3"/>
    <property type="match status" value="1"/>
</dbReference>
<dbReference type="VEuPathDB" id="GiardiaDB:SS50377_23299"/>
<dbReference type="SUPFAM" id="SSF53920">
    <property type="entry name" value="Fe-only hydrogenase"/>
    <property type="match status" value="1"/>
</dbReference>
<dbReference type="InterPro" id="IPR050340">
    <property type="entry name" value="Cytosolic_Fe-S_CAF"/>
</dbReference>
<dbReference type="InterPro" id="IPR017896">
    <property type="entry name" value="4Fe4S_Fe-S-bd"/>
</dbReference>
<reference evidence="5" key="3">
    <citation type="submission" date="2020-12" db="EMBL/GenBank/DDBJ databases">
        <title>New Spironucleus salmonicida genome in near-complete chromosomes.</title>
        <authorList>
            <person name="Xu F."/>
            <person name="Kurt Z."/>
            <person name="Jimenez-Gonzalez A."/>
            <person name="Astvaldsson A."/>
            <person name="Andersson J.O."/>
            <person name="Svard S.G."/>
        </authorList>
    </citation>
    <scope>NUCLEOTIDE SEQUENCE</scope>
    <source>
        <strain evidence="5">ATCC 50377</strain>
    </source>
</reference>
<feature type="domain" description="4Fe-4S ferredoxin-type" evidence="2">
    <location>
        <begin position="16"/>
        <end position="45"/>
    </location>
</feature>
<evidence type="ECO:0000313" key="3">
    <source>
        <dbReference type="EMBL" id="AFV80056.1"/>
    </source>
</evidence>